<dbReference type="InterPro" id="IPR056302">
    <property type="entry name" value="CHD1-2/Hrp3_HTH"/>
</dbReference>
<feature type="compositionally biased region" description="Polar residues" evidence="5">
    <location>
        <begin position="1182"/>
        <end position="1203"/>
    </location>
</feature>
<feature type="region of interest" description="Disordered" evidence="5">
    <location>
        <begin position="197"/>
        <end position="282"/>
    </location>
</feature>
<comment type="caution">
    <text evidence="7">The sequence shown here is derived from an EMBL/GenBank/DDBJ whole genome shotgun (WGS) entry which is preliminary data.</text>
</comment>
<evidence type="ECO:0000256" key="3">
    <source>
        <dbReference type="ARBA" id="ARBA00023125"/>
    </source>
</evidence>
<comment type="similarity">
    <text evidence="2">Belongs to the SNF2/RAD54 helicase family.</text>
</comment>
<proteinExistence type="inferred from homology"/>
<evidence type="ECO:0000256" key="1">
    <source>
        <dbReference type="ARBA" id="ARBA00004123"/>
    </source>
</evidence>
<feature type="region of interest" description="Disordered" evidence="5">
    <location>
        <begin position="345"/>
        <end position="398"/>
    </location>
</feature>
<dbReference type="InterPro" id="IPR025260">
    <property type="entry name" value="CHD1-like_C"/>
</dbReference>
<dbReference type="GO" id="GO:0000785">
    <property type="term" value="C:chromatin"/>
    <property type="evidence" value="ECO:0007669"/>
    <property type="project" value="TreeGrafter"/>
</dbReference>
<feature type="compositionally biased region" description="Low complexity" evidence="5">
    <location>
        <begin position="1046"/>
        <end position="1056"/>
    </location>
</feature>
<dbReference type="VEuPathDB" id="ToxoDB:CSUI_008111"/>
<name>A0A2C6KNW0_9APIC</name>
<evidence type="ECO:0000256" key="2">
    <source>
        <dbReference type="ARBA" id="ARBA00007025"/>
    </source>
</evidence>
<comment type="subcellular location">
    <subcellularLocation>
        <location evidence="1">Nucleus</location>
    </subcellularLocation>
</comment>
<dbReference type="PANTHER" id="PTHR45623">
    <property type="entry name" value="CHROMODOMAIN-HELICASE-DNA-BINDING PROTEIN 3-RELATED-RELATED"/>
    <property type="match status" value="1"/>
</dbReference>
<dbReference type="GO" id="GO:0005634">
    <property type="term" value="C:nucleus"/>
    <property type="evidence" value="ECO:0007669"/>
    <property type="project" value="UniProtKB-SubCell"/>
</dbReference>
<dbReference type="GO" id="GO:0016887">
    <property type="term" value="F:ATP hydrolysis activity"/>
    <property type="evidence" value="ECO:0007669"/>
    <property type="project" value="TreeGrafter"/>
</dbReference>
<feature type="compositionally biased region" description="Gly residues" evidence="5">
    <location>
        <begin position="40"/>
        <end position="49"/>
    </location>
</feature>
<feature type="compositionally biased region" description="Basic and acidic residues" evidence="5">
    <location>
        <begin position="1106"/>
        <end position="1116"/>
    </location>
</feature>
<feature type="compositionally biased region" description="Acidic residues" evidence="5">
    <location>
        <begin position="798"/>
        <end position="815"/>
    </location>
</feature>
<dbReference type="Gene3D" id="6.10.140.1440">
    <property type="match status" value="1"/>
</dbReference>
<feature type="region of interest" description="Disordered" evidence="5">
    <location>
        <begin position="960"/>
        <end position="1059"/>
    </location>
</feature>
<feature type="compositionally biased region" description="Gly residues" evidence="5">
    <location>
        <begin position="252"/>
        <end position="271"/>
    </location>
</feature>
<dbReference type="Pfam" id="PF23588">
    <property type="entry name" value="HTH_CHD1_Hrp3"/>
    <property type="match status" value="1"/>
</dbReference>
<evidence type="ECO:0000256" key="5">
    <source>
        <dbReference type="SAM" id="MobiDB-lite"/>
    </source>
</evidence>
<feature type="domain" description="Chromodomain-helicase-DNA-binding protein 1-like C-terminal" evidence="6">
    <location>
        <begin position="841"/>
        <end position="954"/>
    </location>
</feature>
<feature type="region of interest" description="Disordered" evidence="5">
    <location>
        <begin position="687"/>
        <end position="748"/>
    </location>
</feature>
<dbReference type="Proteomes" id="UP000221165">
    <property type="component" value="Unassembled WGS sequence"/>
</dbReference>
<dbReference type="GO" id="GO:0140658">
    <property type="term" value="F:ATP-dependent chromatin remodeler activity"/>
    <property type="evidence" value="ECO:0007669"/>
    <property type="project" value="TreeGrafter"/>
</dbReference>
<feature type="compositionally biased region" description="Low complexity" evidence="5">
    <location>
        <begin position="779"/>
        <end position="790"/>
    </location>
</feature>
<evidence type="ECO:0000259" key="6">
    <source>
        <dbReference type="SMART" id="SM01176"/>
    </source>
</evidence>
<sequence length="1203" mass="127516">MEGNGGALGPGGLSLTRDDLSRILKFGASKLWKQSQPKGCGSGEGNNKGGGEEETNGIDEEEKDDEQKEVDLDLILAEAEVTVTEAGTGGGGGGLADSLLSSYQNIQEFKYEPTAVTSTKGSRRGGGNVSSSFSGTPAGTSQEDFEGMNDAEFWQKCIPQAERQKLKKDKQEELIVYGKRKTRNNLFLGQIFDSGLDSREERFGGGGRGRSRGGGSGGGAGDLTGDDNASDLSCSSRPSGSATASSPPSSLHGGGGRGNGDGLGTRGGTGTRRGARLKGASPNCLTDKELHRLYRAMLKYGSPSVRCDDIIFDARLDRVDKEVVLNTSQHIMTLCQQRLQEELLKQQQGGTTRGRRGKRGAGSSVGGPGGEGDDDEEREKGDEELDDNEDRGHREGGRRESSYFTRLGDTRVNAFDLVERQHLLSLLHRVICEQNPQYEQPWKLPTGPLPLLPAAASAGSNLNTSGTLTQRGAALDTAGGTPGGDLHTTTNSTTEEESGVGGGEGGGQLLSKKTSERDLGNNTQEGGANTEKEMAKDNSSSTVGDEEDDEKRTGDNGGGAEEEEKALREEAEEENKEGAGGGRHAAARIERIIREQVHGKGFIKLELPSRVMSRLKNWSARDVQKWGEEEDRNLLIGAYKYGFGAWLDVCNDPNLELPQIRQIKFDKLKMRALRTLKLLEQELQHEIGKRRRPKLPQRGTTPPSNSASIERGGGHLGGNETSASPSGDPFSAGDGGRSPSSVSTQGQMRRGGMLLLEKASSLGGSEGGDLMEGGGGASGSSFSVHSSRSVGGEGSRVDDDEEEEEEEEDDDEEDEERPKKKKKTDKAAGEGDEEGRRKKKKKPLDISGLVAARGEELRRGCKKLLRDVKKKLKALKKMKKDKQEEDPAQQRAYIQNISPLLVSVGDAIGAVLSSLQEQGHGTAVCSHIAAGCWQYVASFTLLSAETLCQLYESARRQCPSAASSPSQKSPVSPLLSPTPRLGATPGTSVQTGSTPDSRLLSDTQSEFLPLPVKMSGQSPDTSKSKSSLASDTRVSPLSASNHDDCSASNVSSTPSSTFVEGRGVCTAHAVTMAEGDQGTAASPGQLDRAGDCRDPNNVRSPGSDAADGRERDEKEGMLSNPNSSLISSGGEKNADEKDGGDSLDFVSFKPQVLVNRSESDSNVLKSPGNEVNSASLPGYGGPQSSEHSSSTLFGSNSSPSMES</sequence>
<gene>
    <name evidence="7" type="ORF">CSUI_008111</name>
</gene>
<dbReference type="GO" id="GO:0003682">
    <property type="term" value="F:chromatin binding"/>
    <property type="evidence" value="ECO:0007669"/>
    <property type="project" value="TreeGrafter"/>
</dbReference>
<evidence type="ECO:0000313" key="8">
    <source>
        <dbReference type="Proteomes" id="UP000221165"/>
    </source>
</evidence>
<dbReference type="AlphaFoldDB" id="A0A2C6KNW0"/>
<feature type="compositionally biased region" description="Polar residues" evidence="5">
    <location>
        <begin position="1015"/>
        <end position="1040"/>
    </location>
</feature>
<feature type="compositionally biased region" description="Gly residues" evidence="5">
    <location>
        <begin position="499"/>
        <end position="508"/>
    </location>
</feature>
<dbReference type="PANTHER" id="PTHR45623:SF14">
    <property type="entry name" value="CHROMODOMAIN-HELICASE-DNA-BINDING PROTEIN 1"/>
    <property type="match status" value="1"/>
</dbReference>
<feature type="compositionally biased region" description="Acidic residues" evidence="5">
    <location>
        <begin position="52"/>
        <end position="64"/>
    </location>
</feature>
<feature type="compositionally biased region" description="Polar residues" evidence="5">
    <location>
        <begin position="985"/>
        <end position="1006"/>
    </location>
</feature>
<dbReference type="SMART" id="SM01176">
    <property type="entry name" value="DUF4208"/>
    <property type="match status" value="1"/>
</dbReference>
<dbReference type="Gene3D" id="1.10.10.60">
    <property type="entry name" value="Homeodomain-like"/>
    <property type="match status" value="1"/>
</dbReference>
<feature type="region of interest" description="Disordered" evidence="5">
    <location>
        <begin position="32"/>
        <end position="71"/>
    </location>
</feature>
<dbReference type="GO" id="GO:0034728">
    <property type="term" value="P:nucleosome organization"/>
    <property type="evidence" value="ECO:0007669"/>
    <property type="project" value="TreeGrafter"/>
</dbReference>
<feature type="compositionally biased region" description="Low complexity" evidence="5">
    <location>
        <begin position="233"/>
        <end position="251"/>
    </location>
</feature>
<feature type="region of interest" description="Disordered" evidence="5">
    <location>
        <begin position="760"/>
        <end position="845"/>
    </location>
</feature>
<evidence type="ECO:0000313" key="7">
    <source>
        <dbReference type="EMBL" id="PHJ18066.1"/>
    </source>
</evidence>
<dbReference type="RefSeq" id="XP_067919776.1">
    <property type="nucleotide sequence ID" value="XM_068068250.1"/>
</dbReference>
<reference evidence="7 8" key="1">
    <citation type="journal article" date="2017" name="Int. J. Parasitol.">
        <title>The genome of the protozoan parasite Cystoisospora suis and a reverse vaccinology approach to identify vaccine candidates.</title>
        <authorList>
            <person name="Palmieri N."/>
            <person name="Shrestha A."/>
            <person name="Ruttkowski B."/>
            <person name="Beck T."/>
            <person name="Vogl C."/>
            <person name="Tomley F."/>
            <person name="Blake D.P."/>
            <person name="Joachim A."/>
        </authorList>
    </citation>
    <scope>NUCLEOTIDE SEQUENCE [LARGE SCALE GENOMIC DNA]</scope>
    <source>
        <strain evidence="7 8">Wien I</strain>
    </source>
</reference>
<dbReference type="GO" id="GO:0042393">
    <property type="term" value="F:histone binding"/>
    <property type="evidence" value="ECO:0007669"/>
    <property type="project" value="TreeGrafter"/>
</dbReference>
<evidence type="ECO:0000256" key="4">
    <source>
        <dbReference type="ARBA" id="ARBA00023242"/>
    </source>
</evidence>
<keyword evidence="4" id="KW-0539">Nucleus</keyword>
<dbReference type="Pfam" id="PF13907">
    <property type="entry name" value="CHD1-like_C"/>
    <property type="match status" value="1"/>
</dbReference>
<organism evidence="7 8">
    <name type="scientific">Cystoisospora suis</name>
    <dbReference type="NCBI Taxonomy" id="483139"/>
    <lineage>
        <taxon>Eukaryota</taxon>
        <taxon>Sar</taxon>
        <taxon>Alveolata</taxon>
        <taxon>Apicomplexa</taxon>
        <taxon>Conoidasida</taxon>
        <taxon>Coccidia</taxon>
        <taxon>Eucoccidiorida</taxon>
        <taxon>Eimeriorina</taxon>
        <taxon>Sarcocystidae</taxon>
        <taxon>Cystoisospora</taxon>
    </lineage>
</organism>
<dbReference type="OrthoDB" id="5860652at2759"/>
<dbReference type="GeneID" id="94431461"/>
<feature type="compositionally biased region" description="Gly residues" evidence="5">
    <location>
        <begin position="204"/>
        <end position="222"/>
    </location>
</feature>
<feature type="compositionally biased region" description="Low complexity" evidence="5">
    <location>
        <begin position="960"/>
        <end position="977"/>
    </location>
</feature>
<feature type="region of interest" description="Disordered" evidence="5">
    <location>
        <begin position="114"/>
        <end position="144"/>
    </location>
</feature>
<keyword evidence="8" id="KW-1185">Reference proteome</keyword>
<feature type="compositionally biased region" description="Polar residues" evidence="5">
    <location>
        <begin position="1154"/>
        <end position="1175"/>
    </location>
</feature>
<feature type="compositionally biased region" description="Polar residues" evidence="5">
    <location>
        <begin position="698"/>
        <end position="708"/>
    </location>
</feature>
<feature type="compositionally biased region" description="Polar residues" evidence="5">
    <location>
        <begin position="738"/>
        <end position="747"/>
    </location>
</feature>
<dbReference type="EMBL" id="MIGC01004459">
    <property type="protein sequence ID" value="PHJ18066.1"/>
    <property type="molecule type" value="Genomic_DNA"/>
</dbReference>
<keyword evidence="3" id="KW-0238">DNA-binding</keyword>
<feature type="compositionally biased region" description="Acidic residues" evidence="5">
    <location>
        <begin position="560"/>
        <end position="575"/>
    </location>
</feature>
<feature type="region of interest" description="Disordered" evidence="5">
    <location>
        <begin position="473"/>
        <end position="584"/>
    </location>
</feature>
<feature type="compositionally biased region" description="Acidic residues" evidence="5">
    <location>
        <begin position="371"/>
        <end position="389"/>
    </location>
</feature>
<feature type="compositionally biased region" description="Gly residues" evidence="5">
    <location>
        <begin position="764"/>
        <end position="778"/>
    </location>
</feature>
<dbReference type="GO" id="GO:0003677">
    <property type="term" value="F:DNA binding"/>
    <property type="evidence" value="ECO:0007669"/>
    <property type="project" value="UniProtKB-KW"/>
</dbReference>
<accession>A0A2C6KNW0</accession>
<protein>
    <submittedName>
        <fullName evidence="7">Chromodomain helicase dna binding protein chd1 swi2 snf2</fullName>
    </submittedName>
</protein>
<feature type="region of interest" description="Disordered" evidence="5">
    <location>
        <begin position="1075"/>
        <end position="1203"/>
    </location>
</feature>